<dbReference type="GO" id="GO:0000981">
    <property type="term" value="F:DNA-binding transcription factor activity, RNA polymerase II-specific"/>
    <property type="evidence" value="ECO:0007669"/>
    <property type="project" value="InterPro"/>
</dbReference>
<evidence type="ECO:0000313" key="3">
    <source>
        <dbReference type="Proteomes" id="UP000886653"/>
    </source>
</evidence>
<dbReference type="AlphaFoldDB" id="A0A9P6NXX4"/>
<organism evidence="2 3">
    <name type="scientific">Cronartium quercuum f. sp. fusiforme G11</name>
    <dbReference type="NCBI Taxonomy" id="708437"/>
    <lineage>
        <taxon>Eukaryota</taxon>
        <taxon>Fungi</taxon>
        <taxon>Dikarya</taxon>
        <taxon>Basidiomycota</taxon>
        <taxon>Pucciniomycotina</taxon>
        <taxon>Pucciniomycetes</taxon>
        <taxon>Pucciniales</taxon>
        <taxon>Coleosporiaceae</taxon>
        <taxon>Cronartium</taxon>
    </lineage>
</organism>
<reference evidence="2" key="1">
    <citation type="submission" date="2013-11" db="EMBL/GenBank/DDBJ databases">
        <title>Genome sequence of the fusiform rust pathogen reveals effectors for host alternation and coevolution with pine.</title>
        <authorList>
            <consortium name="DOE Joint Genome Institute"/>
            <person name="Smith K."/>
            <person name="Pendleton A."/>
            <person name="Kubisiak T."/>
            <person name="Anderson C."/>
            <person name="Salamov A."/>
            <person name="Aerts A."/>
            <person name="Riley R."/>
            <person name="Clum A."/>
            <person name="Lindquist E."/>
            <person name="Ence D."/>
            <person name="Campbell M."/>
            <person name="Kronenberg Z."/>
            <person name="Feau N."/>
            <person name="Dhillon B."/>
            <person name="Hamelin R."/>
            <person name="Burleigh J."/>
            <person name="Smith J."/>
            <person name="Yandell M."/>
            <person name="Nelson C."/>
            <person name="Grigoriev I."/>
            <person name="Davis J."/>
        </authorList>
    </citation>
    <scope>NUCLEOTIDE SEQUENCE</scope>
    <source>
        <strain evidence="2">G11</strain>
    </source>
</reference>
<evidence type="ECO:0008006" key="4">
    <source>
        <dbReference type="Google" id="ProtNLM"/>
    </source>
</evidence>
<feature type="region of interest" description="Disordered" evidence="1">
    <location>
        <begin position="141"/>
        <end position="208"/>
    </location>
</feature>
<dbReference type="InterPro" id="IPR001138">
    <property type="entry name" value="Zn2Cys6_DnaBD"/>
</dbReference>
<dbReference type="GO" id="GO:0008270">
    <property type="term" value="F:zinc ion binding"/>
    <property type="evidence" value="ECO:0007669"/>
    <property type="project" value="InterPro"/>
</dbReference>
<feature type="compositionally biased region" description="Polar residues" evidence="1">
    <location>
        <begin position="157"/>
        <end position="169"/>
    </location>
</feature>
<proteinExistence type="predicted"/>
<accession>A0A9P6NXX4</accession>
<evidence type="ECO:0000256" key="1">
    <source>
        <dbReference type="SAM" id="MobiDB-lite"/>
    </source>
</evidence>
<name>A0A9P6NXX4_9BASI</name>
<sequence length="973" mass="106458">MLTKIIPFKLADYVAHQTRKIRCSGETDTGCTACRNRSQPCIYEPTAAMGRPRKYPRSPSPGPHTFQSTLLVPSCPTLWDDPPAGFGRQMSVPEAFTFQNPTPPLVSGSVTAWRAASADLSTSSLFSSSHIPTLAHRNSIASVPPYSAPETRHLSRDSSAQNMNGSSFNPFGLLSQPHYPTSENLLDNNPPPDSSSSRQLQPVAQPPAPLGFSFDSSTGLDFNEACSPPQVVGQIPKENCFSVERGTTDYLPATIGHDYQSPEGKTPYGSFAEIHPSIYGSDLDAVYQHFKGWALVAVTQCHLEFLLREKPNTGISDSTYQYPSMTNANFYNTILADFISFITSGNPSAPDIYESLETPYESMFAQMLRCDRGGNQAPDGGYFPSLNPLEHHTAGELQDIYSHFLAGNPFRWLFTHEKLDHHGDYQSADAALVATIVGWNLFERTRRAHAGIKDSAPAFLPSYMPYFEFAEEELMNRALWETDAVSTVQALTLLGAFRTVDGQPRCGWALLSVAQLLARQATLFTQACKRVKDNSKRARSEDLAKDSQLNGLFWLLTLVRTWTTLSLQLPYKSGIALLRLGPSLPDCVGEGEWAGDFLSDAAQLLDVFSTLNRDNPTAKSRYRNVSHLDSLGNWLADLARRRCQLIRPSREGPHSITRPEATSNPNANSTLAVIISILALNKYHPFQQIPLQEVHLLILSPSPFTAEMLQIATTEAAGAMLAAASGTQISPNDALVLRVLRGAFPYLVAILNATVSSVASRIEVERAPLLETVIEFLSSFVSAGFSLHQSEDQISVNRLRTNLILFFPQPPLSLPDQPLLHGSSFEAGQMVTNNPASLGSTVLSSSFSNPTSSKSSSTTMTGGTGPVESEPSESNAPVAQSSSTRSPVEIQQDSSTVSRFETNYSNIENYVPVSSYGVQTIYDYRFVPNYHPTTTVLTNSQISSIQDITIQRNENSEINRSPGSSSPDYSVSY</sequence>
<gene>
    <name evidence="2" type="ORF">CROQUDRAFT_129384</name>
</gene>
<evidence type="ECO:0000313" key="2">
    <source>
        <dbReference type="EMBL" id="KAG0152358.1"/>
    </source>
</evidence>
<dbReference type="Proteomes" id="UP000886653">
    <property type="component" value="Unassembled WGS sequence"/>
</dbReference>
<dbReference type="CDD" id="cd00067">
    <property type="entry name" value="GAL4"/>
    <property type="match status" value="1"/>
</dbReference>
<dbReference type="EMBL" id="MU167208">
    <property type="protein sequence ID" value="KAG0152358.1"/>
    <property type="molecule type" value="Genomic_DNA"/>
</dbReference>
<feature type="compositionally biased region" description="Low complexity" evidence="1">
    <location>
        <begin position="842"/>
        <end position="861"/>
    </location>
</feature>
<feature type="region of interest" description="Disordered" evidence="1">
    <location>
        <begin position="953"/>
        <end position="973"/>
    </location>
</feature>
<protein>
    <recommendedName>
        <fullName evidence="4">Transcription factor domain-containing protein</fullName>
    </recommendedName>
</protein>
<feature type="compositionally biased region" description="Low complexity" evidence="1">
    <location>
        <begin position="184"/>
        <end position="203"/>
    </location>
</feature>
<keyword evidence="3" id="KW-1185">Reference proteome</keyword>
<feature type="compositionally biased region" description="Low complexity" evidence="1">
    <location>
        <begin position="961"/>
        <end position="973"/>
    </location>
</feature>
<dbReference type="OrthoDB" id="5069333at2759"/>
<feature type="region of interest" description="Disordered" evidence="1">
    <location>
        <begin position="842"/>
        <end position="897"/>
    </location>
</feature>
<comment type="caution">
    <text evidence="2">The sequence shown here is derived from an EMBL/GenBank/DDBJ whole genome shotgun (WGS) entry which is preliminary data.</text>
</comment>
<feature type="compositionally biased region" description="Polar residues" evidence="1">
    <location>
        <begin position="872"/>
        <end position="897"/>
    </location>
</feature>